<proteinExistence type="predicted"/>
<dbReference type="KEGG" id="hty:BN2458_PEG0142"/>
<evidence type="ECO:0000313" key="2">
    <source>
        <dbReference type="Proteomes" id="UP000064525"/>
    </source>
</evidence>
<organism evidence="1 2">
    <name type="scientific">Helicobacter typhlonius</name>
    <dbReference type="NCBI Taxonomy" id="76936"/>
    <lineage>
        <taxon>Bacteria</taxon>
        <taxon>Pseudomonadati</taxon>
        <taxon>Campylobacterota</taxon>
        <taxon>Epsilonproteobacteria</taxon>
        <taxon>Campylobacterales</taxon>
        <taxon>Helicobacteraceae</taxon>
        <taxon>Helicobacter</taxon>
    </lineage>
</organism>
<dbReference type="Proteomes" id="UP000064525">
    <property type="component" value="Chromosome I"/>
</dbReference>
<evidence type="ECO:0000313" key="1">
    <source>
        <dbReference type="EMBL" id="CUU39029.1"/>
    </source>
</evidence>
<reference evidence="2" key="1">
    <citation type="submission" date="2015-11" db="EMBL/GenBank/DDBJ databases">
        <authorList>
            <person name="Anvar S.Y."/>
        </authorList>
    </citation>
    <scope>NUCLEOTIDE SEQUENCE [LARGE SCALE GENOMIC DNA]</scope>
</reference>
<gene>
    <name evidence="1" type="ORF">BN2458_PEG0142</name>
</gene>
<dbReference type="AlphaFoldDB" id="A0A0S4PS30"/>
<dbReference type="PATRIC" id="fig|76936.10.peg.138"/>
<dbReference type="EMBL" id="LN907858">
    <property type="protein sequence ID" value="CUU39029.1"/>
    <property type="molecule type" value="Genomic_DNA"/>
</dbReference>
<accession>A0A0S4PS30</accession>
<name>A0A0S4PS30_9HELI</name>
<sequence length="58" mass="7179">MITFLSFLQKFKLKFLQKMTFWHFTYLKAPCIRHSLSFYAHKKGYPAHLHFFLFLKHI</sequence>
<protein>
    <submittedName>
        <fullName evidence="1">Uncharacterized protein</fullName>
    </submittedName>
</protein>